<keyword evidence="8" id="KW-1185">Reference proteome</keyword>
<dbReference type="WBParaSite" id="scaffold25588_cov263.g20406">
    <property type="protein sequence ID" value="scaffold25588_cov263.g20406"/>
    <property type="gene ID" value="scaffold25588_cov263.g20406"/>
</dbReference>
<evidence type="ECO:0000256" key="5">
    <source>
        <dbReference type="ARBA" id="ARBA00023136"/>
    </source>
</evidence>
<keyword evidence="5 6" id="KW-0472">Membrane</keyword>
<keyword evidence="4 6" id="KW-1133">Transmembrane helix</keyword>
<evidence type="ECO:0000259" key="7">
    <source>
        <dbReference type="Pfam" id="PF01490"/>
    </source>
</evidence>
<keyword evidence="3 6" id="KW-0812">Transmembrane</keyword>
<feature type="transmembrane region" description="Helical" evidence="6">
    <location>
        <begin position="16"/>
        <end position="39"/>
    </location>
</feature>
<feature type="transmembrane region" description="Helical" evidence="6">
    <location>
        <begin position="92"/>
        <end position="111"/>
    </location>
</feature>
<evidence type="ECO:0000313" key="8">
    <source>
        <dbReference type="Proteomes" id="UP000887561"/>
    </source>
</evidence>
<proteinExistence type="predicted"/>
<dbReference type="InterPro" id="IPR013057">
    <property type="entry name" value="AA_transpt_TM"/>
</dbReference>
<evidence type="ECO:0000256" key="1">
    <source>
        <dbReference type="ARBA" id="ARBA00004370"/>
    </source>
</evidence>
<sequence length="199" mass="22283">MAGGGLVALPTAMIQAGFWTGILLSFLMTLIFMFTSKALGRNWVILRRRWPVYQKHCRQPYPEIGRRAMGKWMGNVVSICVDINQSLFDANISFCVLLVILAICLLPITFLNSPQDFWLAAVFAVTTTSLAVILICIGSLLDFGECRQHHSIPEFRITNFFLAVGTLLFAYGGHPAFPTIQNDMRKPEDFEKSSLLSFS</sequence>
<organism evidence="8 9">
    <name type="scientific">Meloidogyne javanica</name>
    <name type="common">Root-knot nematode worm</name>
    <dbReference type="NCBI Taxonomy" id="6303"/>
    <lineage>
        <taxon>Eukaryota</taxon>
        <taxon>Metazoa</taxon>
        <taxon>Ecdysozoa</taxon>
        <taxon>Nematoda</taxon>
        <taxon>Chromadorea</taxon>
        <taxon>Rhabditida</taxon>
        <taxon>Tylenchina</taxon>
        <taxon>Tylenchomorpha</taxon>
        <taxon>Tylenchoidea</taxon>
        <taxon>Meloidogynidae</taxon>
        <taxon>Meloidogyninae</taxon>
        <taxon>Meloidogyne</taxon>
        <taxon>Meloidogyne incognita group</taxon>
    </lineage>
</organism>
<dbReference type="Proteomes" id="UP000887561">
    <property type="component" value="Unplaced"/>
</dbReference>
<reference evidence="9" key="1">
    <citation type="submission" date="2022-11" db="UniProtKB">
        <authorList>
            <consortium name="WormBaseParasite"/>
        </authorList>
    </citation>
    <scope>IDENTIFICATION</scope>
</reference>
<evidence type="ECO:0000313" key="9">
    <source>
        <dbReference type="WBParaSite" id="scaffold25588_cov263.g20406"/>
    </source>
</evidence>
<dbReference type="PANTHER" id="PTHR48017">
    <property type="entry name" value="OS05G0424000 PROTEIN-RELATED"/>
    <property type="match status" value="1"/>
</dbReference>
<evidence type="ECO:0000256" key="6">
    <source>
        <dbReference type="SAM" id="Phobius"/>
    </source>
</evidence>
<name>A0A915M4L2_MELJA</name>
<feature type="transmembrane region" description="Helical" evidence="6">
    <location>
        <begin position="117"/>
        <end position="143"/>
    </location>
</feature>
<dbReference type="GO" id="GO:0016020">
    <property type="term" value="C:membrane"/>
    <property type="evidence" value="ECO:0007669"/>
    <property type="project" value="UniProtKB-SubCell"/>
</dbReference>
<feature type="transmembrane region" description="Helical" evidence="6">
    <location>
        <begin position="155"/>
        <end position="174"/>
    </location>
</feature>
<comment type="subcellular location">
    <subcellularLocation>
        <location evidence="1">Membrane</location>
    </subcellularLocation>
</comment>
<evidence type="ECO:0000256" key="3">
    <source>
        <dbReference type="ARBA" id="ARBA00022692"/>
    </source>
</evidence>
<evidence type="ECO:0000256" key="2">
    <source>
        <dbReference type="ARBA" id="ARBA00022448"/>
    </source>
</evidence>
<dbReference type="Pfam" id="PF01490">
    <property type="entry name" value="Aa_trans"/>
    <property type="match status" value="1"/>
</dbReference>
<keyword evidence="2" id="KW-0813">Transport</keyword>
<feature type="domain" description="Amino acid transporter transmembrane" evidence="7">
    <location>
        <begin position="83"/>
        <end position="197"/>
    </location>
</feature>
<evidence type="ECO:0000256" key="4">
    <source>
        <dbReference type="ARBA" id="ARBA00022989"/>
    </source>
</evidence>
<dbReference type="AlphaFoldDB" id="A0A915M4L2"/>
<protein>
    <submittedName>
        <fullName evidence="9">Amino acid transporter transmembrane domain-containing protein</fullName>
    </submittedName>
</protein>
<accession>A0A915M4L2</accession>